<dbReference type="InterPro" id="IPR001650">
    <property type="entry name" value="Helicase_C-like"/>
</dbReference>
<evidence type="ECO:0000313" key="4">
    <source>
        <dbReference type="EMBL" id="ACD75438.1"/>
    </source>
</evidence>
<dbReference type="PROSITE" id="PS51192">
    <property type="entry name" value="HELICASE_ATP_BIND_1"/>
    <property type="match status" value="1"/>
</dbReference>
<accession>B3GAN0</accession>
<dbReference type="InterPro" id="IPR027417">
    <property type="entry name" value="P-loop_NTPase"/>
</dbReference>
<organism evidence="4">
    <name type="scientific">uncultured virus</name>
    <dbReference type="NCBI Taxonomy" id="340016"/>
    <lineage>
        <taxon>Viruses</taxon>
        <taxon>environmental samples</taxon>
    </lineage>
</organism>
<dbReference type="GO" id="GO:0016787">
    <property type="term" value="F:hydrolase activity"/>
    <property type="evidence" value="ECO:0007669"/>
    <property type="project" value="UniProtKB-KW"/>
</dbReference>
<dbReference type="GO" id="GO:0006281">
    <property type="term" value="P:DNA repair"/>
    <property type="evidence" value="ECO:0007669"/>
    <property type="project" value="TreeGrafter"/>
</dbReference>
<sequence length="542" mass="62178">MKIDFRNGVFFTESRYEEKDVIKRSGLRWNPAMRRWETTDIKVVESLIQTLHNTSGEEFNVITEEVKSAIFEKKNKIAEILKKSMSATSDIQIPHPVNLDYLPFQKAGIDFISSQKNVLVADEMGLGKTIEVIGYINLNPDVQSVLIICPASLKMNWEAEMKKWLVRSYDLTILNGDGLKSITITNYESVKKNFDLLRSQTWDLLVLDESHYIKNYKAQRTKFITGFYEGSDTSDTSKTWIKGLKDYAKQKILLTGTPVLNRPIELFTQLRVLGNEMGKNFMEFRNSYIEMGRYGPIGSKNLEELQRKLRTTCMIRREKKDVLLELPDKMRQIITLPSSILSNSDMENERKVIEYLAQNWDMGTGKLRNSEGFPFEEIAKIRHSSAIKKIPYVIEHIENVLENEDKIVVFAHHHDVVDAIYEKFKDISVVATGNESLNERNDAVNKFQNDPSCKIFIGSIQAMGVGITLTASSTVIFTEIEWRPGDLTQAEDRLHRIGQKSTVLVQYLVVNDSIDSYMIDTIIEKIGIIEKITDSNNMEPED</sequence>
<dbReference type="SMART" id="SM00490">
    <property type="entry name" value="HELICc"/>
    <property type="match status" value="1"/>
</dbReference>
<dbReference type="Gene3D" id="3.40.50.300">
    <property type="entry name" value="P-loop containing nucleotide triphosphate hydrolases"/>
    <property type="match status" value="1"/>
</dbReference>
<dbReference type="SUPFAM" id="SSF52540">
    <property type="entry name" value="P-loop containing nucleoside triphosphate hydrolases"/>
    <property type="match status" value="2"/>
</dbReference>
<dbReference type="Pfam" id="PF00271">
    <property type="entry name" value="Helicase_C"/>
    <property type="match status" value="1"/>
</dbReference>
<dbReference type="PANTHER" id="PTHR45766:SF6">
    <property type="entry name" value="SWI_SNF-RELATED MATRIX-ASSOCIATED ACTIN-DEPENDENT REGULATOR OF CHROMATIN SUBFAMILY A-LIKE PROTEIN 1"/>
    <property type="match status" value="1"/>
</dbReference>
<evidence type="ECO:0000259" key="3">
    <source>
        <dbReference type="PROSITE" id="PS51194"/>
    </source>
</evidence>
<dbReference type="Gene3D" id="3.40.50.10810">
    <property type="entry name" value="Tandem AAA-ATPase domain"/>
    <property type="match status" value="1"/>
</dbReference>
<dbReference type="GO" id="GO:0031297">
    <property type="term" value="P:replication fork processing"/>
    <property type="evidence" value="ECO:0007669"/>
    <property type="project" value="TreeGrafter"/>
</dbReference>
<evidence type="ECO:0000259" key="2">
    <source>
        <dbReference type="PROSITE" id="PS51192"/>
    </source>
</evidence>
<reference evidence="4" key="1">
    <citation type="submission" date="2008-04" db="EMBL/GenBank/DDBJ databases">
        <title>Virus population dynamics and acquired virus resistance in natural microbial communities.</title>
        <authorList>
            <person name="Andersson A.A."/>
            <person name="Banfield J.F."/>
        </authorList>
    </citation>
    <scope>NUCLEOTIDE SEQUENCE</scope>
</reference>
<dbReference type="PANTHER" id="PTHR45766">
    <property type="entry name" value="DNA ANNEALING HELICASE AND ENDONUCLEASE ZRANB3 FAMILY MEMBER"/>
    <property type="match status" value="1"/>
</dbReference>
<feature type="domain" description="Helicase ATP-binding" evidence="2">
    <location>
        <begin position="109"/>
        <end position="276"/>
    </location>
</feature>
<evidence type="ECO:0000256" key="1">
    <source>
        <dbReference type="ARBA" id="ARBA00022801"/>
    </source>
</evidence>
<dbReference type="InterPro" id="IPR014001">
    <property type="entry name" value="Helicase_ATP-bd"/>
</dbReference>
<protein>
    <submittedName>
        <fullName evidence="4">AMDV4_9</fullName>
    </submittedName>
</protein>
<name>B3GAN0_9VIRU</name>
<dbReference type="SMART" id="SM00487">
    <property type="entry name" value="DEXDc"/>
    <property type="match status" value="1"/>
</dbReference>
<dbReference type="InterPro" id="IPR038718">
    <property type="entry name" value="SNF2-like_sf"/>
</dbReference>
<feature type="domain" description="Helicase C-terminal" evidence="3">
    <location>
        <begin position="392"/>
        <end position="542"/>
    </location>
</feature>
<proteinExistence type="predicted"/>
<dbReference type="Pfam" id="PF00176">
    <property type="entry name" value="SNF2-rel_dom"/>
    <property type="match status" value="1"/>
</dbReference>
<dbReference type="EMBL" id="EU662162">
    <property type="protein sequence ID" value="ACD75438.1"/>
    <property type="molecule type" value="Genomic_DNA"/>
</dbReference>
<dbReference type="InterPro" id="IPR049730">
    <property type="entry name" value="SNF2/RAD54-like_C"/>
</dbReference>
<keyword evidence="1" id="KW-0378">Hydrolase</keyword>
<dbReference type="InterPro" id="IPR000330">
    <property type="entry name" value="SNF2_N"/>
</dbReference>
<dbReference type="GO" id="GO:0005524">
    <property type="term" value="F:ATP binding"/>
    <property type="evidence" value="ECO:0007669"/>
    <property type="project" value="InterPro"/>
</dbReference>
<dbReference type="CDD" id="cd18793">
    <property type="entry name" value="SF2_C_SNF"/>
    <property type="match status" value="1"/>
</dbReference>
<dbReference type="PROSITE" id="PS51194">
    <property type="entry name" value="HELICASE_CTER"/>
    <property type="match status" value="1"/>
</dbReference>